<comment type="subcellular location">
    <subcellularLocation>
        <location evidence="1">Cell membrane</location>
        <topology evidence="1">Single-pass type I membrane protein</topology>
    </subcellularLocation>
</comment>
<keyword evidence="14" id="KW-1185">Reference proteome</keyword>
<keyword evidence="5" id="KW-0677">Repeat</keyword>
<dbReference type="SUPFAM" id="SSF49313">
    <property type="entry name" value="Cadherin-like"/>
    <property type="match status" value="4"/>
</dbReference>
<keyword evidence="9" id="KW-0472">Membrane</keyword>
<evidence type="ECO:0000256" key="5">
    <source>
        <dbReference type="ARBA" id="ARBA00022737"/>
    </source>
</evidence>
<dbReference type="AlphaFoldDB" id="A0A9W9Y7Y7"/>
<reference evidence="13" key="1">
    <citation type="submission" date="2023-01" db="EMBL/GenBank/DDBJ databases">
        <title>Genome assembly of the deep-sea coral Lophelia pertusa.</title>
        <authorList>
            <person name="Herrera S."/>
            <person name="Cordes E."/>
        </authorList>
    </citation>
    <scope>NUCLEOTIDE SEQUENCE</scope>
    <source>
        <strain evidence="13">USNM1676648</strain>
        <tissue evidence="13">Polyp</tissue>
    </source>
</reference>
<dbReference type="PRINTS" id="PR00205">
    <property type="entry name" value="CADHERIN"/>
</dbReference>
<evidence type="ECO:0000313" key="14">
    <source>
        <dbReference type="Proteomes" id="UP001163046"/>
    </source>
</evidence>
<dbReference type="CDD" id="cd11304">
    <property type="entry name" value="Cadherin_repeat"/>
    <property type="match status" value="4"/>
</dbReference>
<evidence type="ECO:0000256" key="6">
    <source>
        <dbReference type="ARBA" id="ARBA00022837"/>
    </source>
</evidence>
<dbReference type="InterPro" id="IPR015919">
    <property type="entry name" value="Cadherin-like_sf"/>
</dbReference>
<evidence type="ECO:0000256" key="1">
    <source>
        <dbReference type="ARBA" id="ARBA00004251"/>
    </source>
</evidence>
<evidence type="ECO:0000259" key="12">
    <source>
        <dbReference type="PROSITE" id="PS50268"/>
    </source>
</evidence>
<dbReference type="Gene3D" id="2.60.40.60">
    <property type="entry name" value="Cadherins"/>
    <property type="match status" value="4"/>
</dbReference>
<gene>
    <name evidence="13" type="ORF">OS493_033875</name>
</gene>
<dbReference type="InterPro" id="IPR020894">
    <property type="entry name" value="Cadherin_CS"/>
</dbReference>
<keyword evidence="2" id="KW-1003">Cell membrane</keyword>
<name>A0A9W9Y7Y7_9CNID</name>
<dbReference type="FunFam" id="2.60.40.60:FF:000004">
    <property type="entry name" value="Protocadherin 1 gamma 2"/>
    <property type="match status" value="2"/>
</dbReference>
<dbReference type="PANTHER" id="PTHR24026">
    <property type="entry name" value="FAT ATYPICAL CADHERIN-RELATED"/>
    <property type="match status" value="1"/>
</dbReference>
<proteinExistence type="predicted"/>
<dbReference type="PROSITE" id="PS50268">
    <property type="entry name" value="CADHERIN_2"/>
    <property type="match status" value="4"/>
</dbReference>
<dbReference type="SMART" id="SM00112">
    <property type="entry name" value="CA"/>
    <property type="match status" value="4"/>
</dbReference>
<dbReference type="FunFam" id="2.60.40.60:FF:000275">
    <property type="entry name" value="Si:dkey-30k22.7"/>
    <property type="match status" value="1"/>
</dbReference>
<keyword evidence="4" id="KW-0732">Signal</keyword>
<evidence type="ECO:0000256" key="11">
    <source>
        <dbReference type="PROSITE-ProRule" id="PRU00043"/>
    </source>
</evidence>
<sequence length="580" mass="63609">MEASFELVQDSLGFSVFHVTLDSNNRTSFKRVSALLGSPRPPYLFPFRLSVDLQVSGLSVNTNTNNNYNPFVAFNNTLSSADCKNNFTPQFEQLFYHANVSENSTVNSSIIAVNATDLDQGDSGRIRYSLVYSDEELPFAVNATSGVVRIIRSLDREERAWYNVTIRATDGGALGREKSAHAYLLISITDVNDNAPVVTKILQSHVIKIPENAVTGSTLARVIASDADIGENAQLGFSIVWKSSSNGTFVMNATTGEVMLNGSLQGKVGDIFKIVVLISDHGIPVLTTSTTVELLVTYALDVDIFFVSQFYEANVTENSAEYTSVGQVKAYVRGLPSARIVYSLSENTPFQIESNNGLVSVNSTVDREANEFYSLTVTARYGQNISTNATINITVVDQNDNAPVSNPVPIRVIPYNLPAGSEVWRVNASDRDSGKNAALKFYLLEDVFALFGINRESGVILLNSSLLDLKESFLQLLIEVSDSGVPSLSSNITVNISVLFPPRFSRSYINITVPEDTSLGNVVYTFAAMNISGQDLDTYFITSNGNVGKNSGFEMLVERFLFKQVWIGRKRVFIHYLSTL</sequence>
<dbReference type="GO" id="GO:0007156">
    <property type="term" value="P:homophilic cell adhesion via plasma membrane adhesion molecules"/>
    <property type="evidence" value="ECO:0007669"/>
    <property type="project" value="InterPro"/>
</dbReference>
<dbReference type="OrthoDB" id="6252479at2759"/>
<dbReference type="Pfam" id="PF00028">
    <property type="entry name" value="Cadherin"/>
    <property type="match status" value="4"/>
</dbReference>
<comment type="caution">
    <text evidence="13">The sequence shown here is derived from an EMBL/GenBank/DDBJ whole genome shotgun (WGS) entry which is preliminary data.</text>
</comment>
<dbReference type="Proteomes" id="UP001163046">
    <property type="component" value="Unassembled WGS sequence"/>
</dbReference>
<keyword evidence="8" id="KW-1133">Transmembrane helix</keyword>
<organism evidence="13 14">
    <name type="scientific">Desmophyllum pertusum</name>
    <dbReference type="NCBI Taxonomy" id="174260"/>
    <lineage>
        <taxon>Eukaryota</taxon>
        <taxon>Metazoa</taxon>
        <taxon>Cnidaria</taxon>
        <taxon>Anthozoa</taxon>
        <taxon>Hexacorallia</taxon>
        <taxon>Scleractinia</taxon>
        <taxon>Caryophylliina</taxon>
        <taxon>Caryophylliidae</taxon>
        <taxon>Desmophyllum</taxon>
    </lineage>
</organism>
<keyword evidence="3" id="KW-0812">Transmembrane</keyword>
<evidence type="ECO:0000256" key="4">
    <source>
        <dbReference type="ARBA" id="ARBA00022729"/>
    </source>
</evidence>
<keyword evidence="7" id="KW-0130">Cell adhesion</keyword>
<evidence type="ECO:0000256" key="10">
    <source>
        <dbReference type="ARBA" id="ARBA00023180"/>
    </source>
</evidence>
<protein>
    <recommendedName>
        <fullName evidence="12">Cadherin domain-containing protein</fullName>
    </recommendedName>
</protein>
<feature type="domain" description="Cadherin" evidence="12">
    <location>
        <begin position="307"/>
        <end position="405"/>
    </location>
</feature>
<dbReference type="InterPro" id="IPR002126">
    <property type="entry name" value="Cadherin-like_dom"/>
</dbReference>
<dbReference type="PANTHER" id="PTHR24026:SF125">
    <property type="entry name" value="FAT-LIKE CADHERIN-RELATED TUMOR SUPPRESSOR HOMOLOG"/>
    <property type="match status" value="1"/>
</dbReference>
<feature type="domain" description="Cadherin" evidence="12">
    <location>
        <begin position="201"/>
        <end position="310"/>
    </location>
</feature>
<feature type="domain" description="Cadherin" evidence="12">
    <location>
        <begin position="92"/>
        <end position="198"/>
    </location>
</feature>
<keyword evidence="6 11" id="KW-0106">Calcium</keyword>
<dbReference type="EMBL" id="MU827823">
    <property type="protein sequence ID" value="KAJ7321767.1"/>
    <property type="molecule type" value="Genomic_DNA"/>
</dbReference>
<feature type="domain" description="Cadherin" evidence="12">
    <location>
        <begin position="413"/>
        <end position="498"/>
    </location>
</feature>
<evidence type="ECO:0000256" key="2">
    <source>
        <dbReference type="ARBA" id="ARBA00022475"/>
    </source>
</evidence>
<evidence type="ECO:0000256" key="7">
    <source>
        <dbReference type="ARBA" id="ARBA00022889"/>
    </source>
</evidence>
<dbReference type="GO" id="GO:0005509">
    <property type="term" value="F:calcium ion binding"/>
    <property type="evidence" value="ECO:0007669"/>
    <property type="project" value="UniProtKB-UniRule"/>
</dbReference>
<dbReference type="GO" id="GO:0005886">
    <property type="term" value="C:plasma membrane"/>
    <property type="evidence" value="ECO:0007669"/>
    <property type="project" value="UniProtKB-SubCell"/>
</dbReference>
<keyword evidence="10" id="KW-0325">Glycoprotein</keyword>
<accession>A0A9W9Y7Y7</accession>
<dbReference type="PROSITE" id="PS00232">
    <property type="entry name" value="CADHERIN_1"/>
    <property type="match status" value="2"/>
</dbReference>
<evidence type="ECO:0000256" key="9">
    <source>
        <dbReference type="ARBA" id="ARBA00023136"/>
    </source>
</evidence>
<evidence type="ECO:0000313" key="13">
    <source>
        <dbReference type="EMBL" id="KAJ7321767.1"/>
    </source>
</evidence>
<evidence type="ECO:0000256" key="8">
    <source>
        <dbReference type="ARBA" id="ARBA00022989"/>
    </source>
</evidence>
<evidence type="ECO:0000256" key="3">
    <source>
        <dbReference type="ARBA" id="ARBA00022692"/>
    </source>
</evidence>